<comment type="similarity">
    <text evidence="2">Belongs to the alkylbase DNA glycosidase AlkA family.</text>
</comment>
<keyword evidence="5" id="KW-0234">DNA repair</keyword>
<feature type="domain" description="HhH-GPD" evidence="6">
    <location>
        <begin position="51"/>
        <end position="202"/>
    </location>
</feature>
<reference evidence="8 10" key="2">
    <citation type="submission" date="2016-11" db="EMBL/GenBank/DDBJ databases">
        <authorList>
            <person name="Varghese N."/>
            <person name="Submissions S."/>
        </authorList>
    </citation>
    <scope>NUCLEOTIDE SEQUENCE [LARGE SCALE GENOMIC DNA]</scope>
    <source>
        <strain evidence="8 10">DSM 7308</strain>
    </source>
</reference>
<gene>
    <name evidence="7" type="ORF">JWYL7_0977</name>
    <name evidence="8" type="ORF">SAMN05661008_00876</name>
</gene>
<evidence type="ECO:0000313" key="10">
    <source>
        <dbReference type="Proteomes" id="UP000323392"/>
    </source>
</evidence>
<name>A0A150FQL8_CLOPD</name>
<evidence type="ECO:0000313" key="9">
    <source>
        <dbReference type="Proteomes" id="UP000092605"/>
    </source>
</evidence>
<dbReference type="InterPro" id="IPR051912">
    <property type="entry name" value="Alkylbase_DNA_Glycosylase/TA"/>
</dbReference>
<protein>
    <recommendedName>
        <fullName evidence="3">DNA-3-methyladenine glycosylase II</fullName>
        <ecNumber evidence="3">3.2.2.21</ecNumber>
    </recommendedName>
</protein>
<dbReference type="EMBL" id="FRBG01000005">
    <property type="protein sequence ID" value="SHK78062.1"/>
    <property type="molecule type" value="Genomic_DNA"/>
</dbReference>
<sequence length="209" mass="24192">MGKILRFDLNSKETIYIQSKDKKLDKLVKQVGSCHVQLQEDYYISLVKSIIGQQLSLKAADTIWNRFCELCKDITPENIILLSDDRCREIGISKYKICYIKDLSFKIINKSIDLQNINNYEDEEVINILTQVKGIGRWTAQMFLIFSLGRLNVFSAKDLGLRKAVGMLYCLDTIPGEKEVLNFSQKFAPYKTVLSLYLWEALNKNLFEK</sequence>
<dbReference type="GO" id="GO:0032131">
    <property type="term" value="F:alkylated DNA binding"/>
    <property type="evidence" value="ECO:0007669"/>
    <property type="project" value="TreeGrafter"/>
</dbReference>
<dbReference type="FunFam" id="1.10.340.30:FF:000004">
    <property type="entry name" value="DNA-3-methyladenine glycosylase II"/>
    <property type="match status" value="1"/>
</dbReference>
<dbReference type="Proteomes" id="UP000092605">
    <property type="component" value="Unassembled WGS sequence"/>
</dbReference>
<dbReference type="GO" id="GO:0032993">
    <property type="term" value="C:protein-DNA complex"/>
    <property type="evidence" value="ECO:0007669"/>
    <property type="project" value="TreeGrafter"/>
</dbReference>
<dbReference type="STRING" id="1121328.JWYL7_0977"/>
<evidence type="ECO:0000313" key="8">
    <source>
        <dbReference type="EMBL" id="SHK78062.1"/>
    </source>
</evidence>
<keyword evidence="10" id="KW-1185">Reference proteome</keyword>
<dbReference type="AlphaFoldDB" id="A0A150FQL8"/>
<dbReference type="Pfam" id="PF00730">
    <property type="entry name" value="HhH-GPD"/>
    <property type="match status" value="1"/>
</dbReference>
<dbReference type="InterPro" id="IPR003265">
    <property type="entry name" value="HhH-GPD_domain"/>
</dbReference>
<dbReference type="Gene3D" id="1.10.340.30">
    <property type="entry name" value="Hypothetical protein, domain 2"/>
    <property type="match status" value="1"/>
</dbReference>
<dbReference type="GO" id="GO:0043916">
    <property type="term" value="F:DNA-7-methylguanine glycosylase activity"/>
    <property type="evidence" value="ECO:0007669"/>
    <property type="project" value="TreeGrafter"/>
</dbReference>
<evidence type="ECO:0000256" key="1">
    <source>
        <dbReference type="ARBA" id="ARBA00000086"/>
    </source>
</evidence>
<evidence type="ECO:0000259" key="6">
    <source>
        <dbReference type="SMART" id="SM00478"/>
    </source>
</evidence>
<keyword evidence="4" id="KW-0227">DNA damage</keyword>
<evidence type="ECO:0000256" key="5">
    <source>
        <dbReference type="ARBA" id="ARBA00023204"/>
    </source>
</evidence>
<evidence type="ECO:0000256" key="4">
    <source>
        <dbReference type="ARBA" id="ARBA00022763"/>
    </source>
</evidence>
<evidence type="ECO:0000256" key="3">
    <source>
        <dbReference type="ARBA" id="ARBA00012000"/>
    </source>
</evidence>
<dbReference type="GO" id="GO:0006285">
    <property type="term" value="P:base-excision repair, AP site formation"/>
    <property type="evidence" value="ECO:0007669"/>
    <property type="project" value="TreeGrafter"/>
</dbReference>
<dbReference type="GO" id="GO:0006307">
    <property type="term" value="P:DNA alkylation repair"/>
    <property type="evidence" value="ECO:0007669"/>
    <property type="project" value="TreeGrafter"/>
</dbReference>
<dbReference type="SUPFAM" id="SSF48150">
    <property type="entry name" value="DNA-glycosylase"/>
    <property type="match status" value="1"/>
</dbReference>
<organism evidence="7 9">
    <name type="scientific">Alkalithermobacter thermoalcaliphilus JW-YL-7 = DSM 7308</name>
    <dbReference type="NCBI Taxonomy" id="1121328"/>
    <lineage>
        <taxon>Bacteria</taxon>
        <taxon>Bacillati</taxon>
        <taxon>Bacillota</taxon>
        <taxon>Clostridia</taxon>
        <taxon>Peptostreptococcales</taxon>
        <taxon>Tepidibacteraceae</taxon>
        <taxon>Alkalithermobacter</taxon>
    </lineage>
</organism>
<dbReference type="Gene3D" id="1.10.1670.40">
    <property type="match status" value="1"/>
</dbReference>
<accession>A0A150FQL8</accession>
<reference evidence="7 9" key="1">
    <citation type="submission" date="2016-02" db="EMBL/GenBank/DDBJ databases">
        <title>Draft genome sequence for Clostridium paradoxum JW-YL-7.</title>
        <authorList>
            <person name="Utturkar S.M."/>
            <person name="Lancaster A."/>
            <person name="Poole F.L."/>
            <person name="Adams M.W."/>
            <person name="Brown S.D."/>
        </authorList>
    </citation>
    <scope>NUCLEOTIDE SEQUENCE [LARGE SCALE GENOMIC DNA]</scope>
    <source>
        <strain evidence="7 9">JW-YL-7</strain>
    </source>
</reference>
<dbReference type="CDD" id="cd00056">
    <property type="entry name" value="ENDO3c"/>
    <property type="match status" value="1"/>
</dbReference>
<evidence type="ECO:0000313" key="7">
    <source>
        <dbReference type="EMBL" id="KXZ39902.1"/>
    </source>
</evidence>
<evidence type="ECO:0000256" key="2">
    <source>
        <dbReference type="ARBA" id="ARBA00010817"/>
    </source>
</evidence>
<dbReference type="EMBL" id="LSFY01000001">
    <property type="protein sequence ID" value="KXZ39902.1"/>
    <property type="molecule type" value="Genomic_DNA"/>
</dbReference>
<comment type="catalytic activity">
    <reaction evidence="1">
        <text>Hydrolysis of alkylated DNA, releasing 3-methyladenine, 3-methylguanine, 7-methylguanine and 7-methyladenine.</text>
        <dbReference type="EC" id="3.2.2.21"/>
    </reaction>
</comment>
<proteinExistence type="inferred from homology"/>
<comment type="caution">
    <text evidence="7">The sequence shown here is derived from an EMBL/GenBank/DDBJ whole genome shotgun (WGS) entry which is preliminary data.</text>
</comment>
<dbReference type="PATRIC" id="fig|1121328.3.peg.983"/>
<dbReference type="InterPro" id="IPR011257">
    <property type="entry name" value="DNA_glycosylase"/>
</dbReference>
<dbReference type="RefSeq" id="WP_072280176.1">
    <property type="nucleotide sequence ID" value="NZ_FRBG01000005.1"/>
</dbReference>
<dbReference type="OrthoDB" id="9785929at2"/>
<dbReference type="SMART" id="SM00478">
    <property type="entry name" value="ENDO3c"/>
    <property type="match status" value="1"/>
</dbReference>
<dbReference type="PANTHER" id="PTHR43003">
    <property type="entry name" value="DNA-3-METHYLADENINE GLYCOSYLASE"/>
    <property type="match status" value="1"/>
</dbReference>
<dbReference type="GO" id="GO:0008725">
    <property type="term" value="F:DNA-3-methyladenine glycosylase activity"/>
    <property type="evidence" value="ECO:0007669"/>
    <property type="project" value="TreeGrafter"/>
</dbReference>
<dbReference type="EC" id="3.2.2.21" evidence="3"/>
<dbReference type="PANTHER" id="PTHR43003:SF5">
    <property type="entry name" value="DNA-3-METHYLADENINE GLYCOSYLASE"/>
    <property type="match status" value="1"/>
</dbReference>
<dbReference type="Proteomes" id="UP000323392">
    <property type="component" value="Unassembled WGS sequence"/>
</dbReference>